<dbReference type="EMBL" id="FOSX01000100">
    <property type="protein sequence ID" value="SFL34230.1"/>
    <property type="molecule type" value="Genomic_DNA"/>
</dbReference>
<protein>
    <submittedName>
        <fullName evidence="2">Uncharacterized protein</fullName>
    </submittedName>
</protein>
<dbReference type="Proteomes" id="UP000199579">
    <property type="component" value="Unassembled WGS sequence"/>
</dbReference>
<evidence type="ECO:0000313" key="4">
    <source>
        <dbReference type="Proteomes" id="UP000199579"/>
    </source>
</evidence>
<reference evidence="1 3" key="1">
    <citation type="submission" date="2016-10" db="EMBL/GenBank/DDBJ databases">
        <authorList>
            <person name="Varghese N."/>
            <person name="Submissions S."/>
        </authorList>
    </citation>
    <scope>NUCLEOTIDE SEQUENCE [LARGE SCALE GENOMIC DNA]</scope>
    <source>
        <strain evidence="1 3">DSM 282</strain>
    </source>
</reference>
<name>A0A1I4GXG5_9GAMM</name>
<dbReference type="EMBL" id="FOKJ01000142">
    <property type="protein sequence ID" value="SFB63437.1"/>
    <property type="molecule type" value="Genomic_DNA"/>
</dbReference>
<evidence type="ECO:0000313" key="1">
    <source>
        <dbReference type="EMBL" id="SFB63437.1"/>
    </source>
</evidence>
<keyword evidence="3" id="KW-1185">Reference proteome</keyword>
<dbReference type="AlphaFoldDB" id="A0A1I4GXG5"/>
<organism evidence="2 4">
    <name type="scientific">Azotobacter beijerinckii</name>
    <dbReference type="NCBI Taxonomy" id="170623"/>
    <lineage>
        <taxon>Bacteria</taxon>
        <taxon>Pseudomonadati</taxon>
        <taxon>Pseudomonadota</taxon>
        <taxon>Gammaproteobacteria</taxon>
        <taxon>Pseudomonadales</taxon>
        <taxon>Pseudomonadaceae</taxon>
        <taxon>Azotobacter</taxon>
    </lineage>
</organism>
<proteinExistence type="predicted"/>
<gene>
    <name evidence="1" type="ORF">SAMN04244571_04539</name>
    <name evidence="2" type="ORF">SAMN04244574_04019</name>
</gene>
<evidence type="ECO:0000313" key="2">
    <source>
        <dbReference type="EMBL" id="SFL34230.1"/>
    </source>
</evidence>
<evidence type="ECO:0000313" key="3">
    <source>
        <dbReference type="Proteomes" id="UP000198861"/>
    </source>
</evidence>
<dbReference type="Proteomes" id="UP000198861">
    <property type="component" value="Unassembled WGS sequence"/>
</dbReference>
<reference evidence="2 4" key="2">
    <citation type="submission" date="2016-10" db="EMBL/GenBank/DDBJ databases">
        <authorList>
            <person name="de Groot N.N."/>
        </authorList>
    </citation>
    <scope>NUCLEOTIDE SEQUENCE [LARGE SCALE GENOMIC DNA]</scope>
    <source>
        <strain evidence="2 4">DSM 381</strain>
    </source>
</reference>
<accession>A0A1I4GXG5</accession>
<sequence>MFTLQQLLCAHTKMSKGRFKGLLVSRMVKSKCFLYPQNIEGWALENYC</sequence>